<dbReference type="PANTHER" id="PTHR35333:SF3">
    <property type="entry name" value="BETA-LACTAMASE-TYPE TRANSPEPTIDASE FOLD CONTAINING PROTEIN"/>
    <property type="match status" value="1"/>
</dbReference>
<dbReference type="Proteomes" id="UP000676996">
    <property type="component" value="Unassembled WGS sequence"/>
</dbReference>
<organism evidence="7 8">
    <name type="scientific">Stakelama marina</name>
    <dbReference type="NCBI Taxonomy" id="2826939"/>
    <lineage>
        <taxon>Bacteria</taxon>
        <taxon>Pseudomonadati</taxon>
        <taxon>Pseudomonadota</taxon>
        <taxon>Alphaproteobacteria</taxon>
        <taxon>Sphingomonadales</taxon>
        <taxon>Sphingomonadaceae</taxon>
        <taxon>Stakelama</taxon>
    </lineage>
</organism>
<comment type="similarity">
    <text evidence="2">Belongs to the class-A beta-lactamase family.</text>
</comment>
<dbReference type="NCBIfam" id="NF033103">
    <property type="entry name" value="bla_class_A"/>
    <property type="match status" value="1"/>
</dbReference>
<dbReference type="RefSeq" id="WP_284053171.1">
    <property type="nucleotide sequence ID" value="NZ_JAGRQC010000001.1"/>
</dbReference>
<comment type="catalytic activity">
    <reaction evidence="1">
        <text>a beta-lactam + H2O = a substituted beta-amino acid</text>
        <dbReference type="Rhea" id="RHEA:20401"/>
        <dbReference type="ChEBI" id="CHEBI:15377"/>
        <dbReference type="ChEBI" id="CHEBI:35627"/>
        <dbReference type="ChEBI" id="CHEBI:140347"/>
        <dbReference type="EC" id="3.5.2.6"/>
    </reaction>
</comment>
<protein>
    <recommendedName>
        <fullName evidence="3">beta-lactamase</fullName>
        <ecNumber evidence="3">3.5.2.6</ecNumber>
    </recommendedName>
    <alternativeName>
        <fullName evidence="4">Penicillinase</fullName>
    </alternativeName>
</protein>
<dbReference type="EMBL" id="JAGRQC010000001">
    <property type="protein sequence ID" value="MBR0551913.1"/>
    <property type="molecule type" value="Genomic_DNA"/>
</dbReference>
<evidence type="ECO:0000256" key="3">
    <source>
        <dbReference type="ARBA" id="ARBA00012865"/>
    </source>
</evidence>
<dbReference type="EC" id="3.5.2.6" evidence="3"/>
<dbReference type="InterPro" id="IPR000871">
    <property type="entry name" value="Beta-lactam_class-A"/>
</dbReference>
<dbReference type="PROSITE" id="PS51318">
    <property type="entry name" value="TAT"/>
    <property type="match status" value="1"/>
</dbReference>
<keyword evidence="5" id="KW-0732">Signal</keyword>
<feature type="signal peptide" evidence="5">
    <location>
        <begin position="1"/>
        <end position="25"/>
    </location>
</feature>
<dbReference type="AlphaFoldDB" id="A0A8T4IBT8"/>
<evidence type="ECO:0000256" key="4">
    <source>
        <dbReference type="ARBA" id="ARBA00030171"/>
    </source>
</evidence>
<dbReference type="InterPro" id="IPR045155">
    <property type="entry name" value="Beta-lactam_cat"/>
</dbReference>
<dbReference type="GO" id="GO:0030655">
    <property type="term" value="P:beta-lactam antibiotic catabolic process"/>
    <property type="evidence" value="ECO:0007669"/>
    <property type="project" value="InterPro"/>
</dbReference>
<accession>A0A8T4IBT8</accession>
<name>A0A8T4IBT8_9SPHN</name>
<evidence type="ECO:0000313" key="7">
    <source>
        <dbReference type="EMBL" id="MBR0551913.1"/>
    </source>
</evidence>
<keyword evidence="8" id="KW-1185">Reference proteome</keyword>
<evidence type="ECO:0000256" key="5">
    <source>
        <dbReference type="SAM" id="SignalP"/>
    </source>
</evidence>
<comment type="caution">
    <text evidence="7">The sequence shown here is derived from an EMBL/GenBank/DDBJ whole genome shotgun (WGS) entry which is preliminary data.</text>
</comment>
<proteinExistence type="inferred from homology"/>
<dbReference type="InterPro" id="IPR012338">
    <property type="entry name" value="Beta-lactam/transpept-like"/>
</dbReference>
<dbReference type="SUPFAM" id="SSF56601">
    <property type="entry name" value="beta-lactamase/transpeptidase-like"/>
    <property type="match status" value="1"/>
</dbReference>
<evidence type="ECO:0000259" key="6">
    <source>
        <dbReference type="Pfam" id="PF13354"/>
    </source>
</evidence>
<dbReference type="GO" id="GO:0046677">
    <property type="term" value="P:response to antibiotic"/>
    <property type="evidence" value="ECO:0007669"/>
    <property type="project" value="InterPro"/>
</dbReference>
<dbReference type="Pfam" id="PF13354">
    <property type="entry name" value="Beta-lactamase2"/>
    <property type="match status" value="1"/>
</dbReference>
<gene>
    <name evidence="7" type="primary">bla</name>
    <name evidence="7" type="ORF">J7S20_05275</name>
</gene>
<feature type="domain" description="Beta-lactamase class A catalytic" evidence="6">
    <location>
        <begin position="45"/>
        <end position="260"/>
    </location>
</feature>
<evidence type="ECO:0000313" key="8">
    <source>
        <dbReference type="Proteomes" id="UP000676996"/>
    </source>
</evidence>
<dbReference type="PANTHER" id="PTHR35333">
    <property type="entry name" value="BETA-LACTAMASE"/>
    <property type="match status" value="1"/>
</dbReference>
<dbReference type="Gene3D" id="3.40.710.10">
    <property type="entry name" value="DD-peptidase/beta-lactamase superfamily"/>
    <property type="match status" value="1"/>
</dbReference>
<evidence type="ECO:0000256" key="2">
    <source>
        <dbReference type="ARBA" id="ARBA00009009"/>
    </source>
</evidence>
<dbReference type="InterPro" id="IPR006311">
    <property type="entry name" value="TAT_signal"/>
</dbReference>
<dbReference type="GO" id="GO:0008800">
    <property type="term" value="F:beta-lactamase activity"/>
    <property type="evidence" value="ECO:0007669"/>
    <property type="project" value="UniProtKB-EC"/>
</dbReference>
<sequence>MMNRRTLIAASGTLGLAALAAPAAAFQGKSSIFDVLERDAKGRLGLAVLDTSNGHRLFWHGEERFALCSTFKVPLAADVLLKSERGNLPLDRRINFSQRDVLDYAPVVKANLASGSMTVEQLAKAAVEQSDNSAANLLLAQIGGPSGLTRFLREQGDQVTRLDRTEPDLNHVARDDERDTTTPGAMVALMQDLLIGNILGPKSREKLIGWMVDSKTGLQRLRAGLPQDWRVGDKTGTSGDGKFNDIAIAFPPGRKPILIACYLDAPGLGGDAANKIHQRVGSLVGTLFGQA</sequence>
<reference evidence="7" key="1">
    <citation type="submission" date="2021-04" db="EMBL/GenBank/DDBJ databases">
        <title>Ouciella asimina sp. nov., isolated from the surface seawater in the hydrothermal field of Okinawa Trough.</title>
        <authorList>
            <person name="Shuang W."/>
        </authorList>
    </citation>
    <scope>NUCLEOTIDE SEQUENCE</scope>
    <source>
        <strain evidence="7">LXI357</strain>
    </source>
</reference>
<evidence type="ECO:0000256" key="1">
    <source>
        <dbReference type="ARBA" id="ARBA00001526"/>
    </source>
</evidence>
<feature type="chain" id="PRO_5035931347" description="beta-lactamase" evidence="5">
    <location>
        <begin position="26"/>
        <end position="291"/>
    </location>
</feature>
<dbReference type="PRINTS" id="PR00118">
    <property type="entry name" value="BLACTAMASEA"/>
</dbReference>